<gene>
    <name evidence="1" type="ORF">H1R20_g10710</name>
</gene>
<dbReference type="AlphaFoldDB" id="A0A9W8MDC7"/>
<keyword evidence="2" id="KW-1185">Reference proteome</keyword>
<evidence type="ECO:0000313" key="1">
    <source>
        <dbReference type="EMBL" id="KAJ2926391.1"/>
    </source>
</evidence>
<organism evidence="1 2">
    <name type="scientific">Candolleomyces eurysporus</name>
    <dbReference type="NCBI Taxonomy" id="2828524"/>
    <lineage>
        <taxon>Eukaryota</taxon>
        <taxon>Fungi</taxon>
        <taxon>Dikarya</taxon>
        <taxon>Basidiomycota</taxon>
        <taxon>Agaricomycotina</taxon>
        <taxon>Agaricomycetes</taxon>
        <taxon>Agaricomycetidae</taxon>
        <taxon>Agaricales</taxon>
        <taxon>Agaricineae</taxon>
        <taxon>Psathyrellaceae</taxon>
        <taxon>Candolleomyces</taxon>
    </lineage>
</organism>
<accession>A0A9W8MDC7</accession>
<feature type="non-terminal residue" evidence="1">
    <location>
        <position position="60"/>
    </location>
</feature>
<name>A0A9W8MDC7_9AGAR</name>
<dbReference type="Proteomes" id="UP001140091">
    <property type="component" value="Unassembled WGS sequence"/>
</dbReference>
<dbReference type="EMBL" id="JANBPK010001063">
    <property type="protein sequence ID" value="KAJ2926391.1"/>
    <property type="molecule type" value="Genomic_DNA"/>
</dbReference>
<proteinExistence type="predicted"/>
<comment type="caution">
    <text evidence="1">The sequence shown here is derived from an EMBL/GenBank/DDBJ whole genome shotgun (WGS) entry which is preliminary data.</text>
</comment>
<sequence length="60" mass="6375">MLELMTALALLDLKNAEQTPELLQQLWTLASSDSPAIVTSILSIAAQLPDDQALANLQAA</sequence>
<reference evidence="1" key="1">
    <citation type="submission" date="2022-06" db="EMBL/GenBank/DDBJ databases">
        <title>Genome Sequence of Candolleomyces eurysporus.</title>
        <authorList>
            <person name="Buettner E."/>
        </authorList>
    </citation>
    <scope>NUCLEOTIDE SEQUENCE</scope>
    <source>
        <strain evidence="1">VTCC 930004</strain>
    </source>
</reference>
<protein>
    <submittedName>
        <fullName evidence="1">Uncharacterized protein</fullName>
    </submittedName>
</protein>
<evidence type="ECO:0000313" key="2">
    <source>
        <dbReference type="Proteomes" id="UP001140091"/>
    </source>
</evidence>